<protein>
    <submittedName>
        <fullName evidence="1">Uncharacterized protein</fullName>
    </submittedName>
</protein>
<dbReference type="EMBL" id="JACGWO010000006">
    <property type="protein sequence ID" value="KAK4424739.1"/>
    <property type="molecule type" value="Genomic_DNA"/>
</dbReference>
<reference evidence="1" key="1">
    <citation type="submission" date="2020-06" db="EMBL/GenBank/DDBJ databases">
        <authorList>
            <person name="Li T."/>
            <person name="Hu X."/>
            <person name="Zhang T."/>
            <person name="Song X."/>
            <person name="Zhang H."/>
            <person name="Dai N."/>
            <person name="Sheng W."/>
            <person name="Hou X."/>
            <person name="Wei L."/>
        </authorList>
    </citation>
    <scope>NUCLEOTIDE SEQUENCE</scope>
    <source>
        <strain evidence="1">3651</strain>
        <tissue evidence="1">Leaf</tissue>
    </source>
</reference>
<comment type="caution">
    <text evidence="1">The sequence shown here is derived from an EMBL/GenBank/DDBJ whole genome shotgun (WGS) entry which is preliminary data.</text>
</comment>
<proteinExistence type="predicted"/>
<accession>A0AAE1Y7D9</accession>
<organism evidence="1 2">
    <name type="scientific">Sesamum alatum</name>
    <dbReference type="NCBI Taxonomy" id="300844"/>
    <lineage>
        <taxon>Eukaryota</taxon>
        <taxon>Viridiplantae</taxon>
        <taxon>Streptophyta</taxon>
        <taxon>Embryophyta</taxon>
        <taxon>Tracheophyta</taxon>
        <taxon>Spermatophyta</taxon>
        <taxon>Magnoliopsida</taxon>
        <taxon>eudicotyledons</taxon>
        <taxon>Gunneridae</taxon>
        <taxon>Pentapetalae</taxon>
        <taxon>asterids</taxon>
        <taxon>lamiids</taxon>
        <taxon>Lamiales</taxon>
        <taxon>Pedaliaceae</taxon>
        <taxon>Sesamum</taxon>
    </lineage>
</organism>
<reference evidence="1" key="2">
    <citation type="journal article" date="2024" name="Plant">
        <title>Genomic evolution and insights into agronomic trait innovations of Sesamum species.</title>
        <authorList>
            <person name="Miao H."/>
            <person name="Wang L."/>
            <person name="Qu L."/>
            <person name="Liu H."/>
            <person name="Sun Y."/>
            <person name="Le M."/>
            <person name="Wang Q."/>
            <person name="Wei S."/>
            <person name="Zheng Y."/>
            <person name="Lin W."/>
            <person name="Duan Y."/>
            <person name="Cao H."/>
            <person name="Xiong S."/>
            <person name="Wang X."/>
            <person name="Wei L."/>
            <person name="Li C."/>
            <person name="Ma Q."/>
            <person name="Ju M."/>
            <person name="Zhao R."/>
            <person name="Li G."/>
            <person name="Mu C."/>
            <person name="Tian Q."/>
            <person name="Mei H."/>
            <person name="Zhang T."/>
            <person name="Gao T."/>
            <person name="Zhang H."/>
        </authorList>
    </citation>
    <scope>NUCLEOTIDE SEQUENCE</scope>
    <source>
        <strain evidence="1">3651</strain>
    </source>
</reference>
<gene>
    <name evidence="1" type="ORF">Salat_1667500</name>
</gene>
<keyword evidence="2" id="KW-1185">Reference proteome</keyword>
<dbReference type="Proteomes" id="UP001293254">
    <property type="component" value="Unassembled WGS sequence"/>
</dbReference>
<dbReference type="AlphaFoldDB" id="A0AAE1Y7D9"/>
<name>A0AAE1Y7D9_9LAMI</name>
<evidence type="ECO:0000313" key="1">
    <source>
        <dbReference type="EMBL" id="KAK4424739.1"/>
    </source>
</evidence>
<evidence type="ECO:0000313" key="2">
    <source>
        <dbReference type="Proteomes" id="UP001293254"/>
    </source>
</evidence>
<sequence length="200" mass="22642">MGQYLAAEAYGRFTPQMPKVPWSSLSKGKLKIPRNNFVLWFSILEKLTTMDLPWLQQHDGSCLLCNQQAEEAAKEDEDRVAASIATRFNFLEFLYLVEWVIDHAQGNGKEVQDQHGQSARHAVDAVPRIYIGNVKFRPLFRDFLTNLRKGFPNPREILEVNISVDPLEDVATNVADKGDKEDDLVGKVGLRPLVHLDKGP</sequence>